<dbReference type="Gene3D" id="3.40.50.720">
    <property type="entry name" value="NAD(P)-binding Rossmann-like Domain"/>
    <property type="match status" value="1"/>
</dbReference>
<dbReference type="SUPFAM" id="SSF51735">
    <property type="entry name" value="NAD(P)-binding Rossmann-fold domains"/>
    <property type="match status" value="1"/>
</dbReference>
<reference evidence="2 3" key="1">
    <citation type="submission" date="2011-04" db="EMBL/GenBank/DDBJ databases">
        <authorList>
            <person name="Muzny D."/>
            <person name="Qin X."/>
            <person name="Deng J."/>
            <person name="Jiang H."/>
            <person name="Liu Y."/>
            <person name="Qu J."/>
            <person name="Song X.-Z."/>
            <person name="Zhang L."/>
            <person name="Thornton R."/>
            <person name="Coyle M."/>
            <person name="Francisco L."/>
            <person name="Jackson L."/>
            <person name="Javaid M."/>
            <person name="Korchina V."/>
            <person name="Kovar C."/>
            <person name="Mata R."/>
            <person name="Mathew T."/>
            <person name="Ngo R."/>
            <person name="Nguyen L."/>
            <person name="Nguyen N."/>
            <person name="Okwuonu G."/>
            <person name="Ongeri F."/>
            <person name="Pham C."/>
            <person name="Simmons D."/>
            <person name="Wilczek-Boney K."/>
            <person name="Hale W."/>
            <person name="Jakkamsetti A."/>
            <person name="Pham P."/>
            <person name="Ruth R."/>
            <person name="San Lucas F."/>
            <person name="Warren J."/>
            <person name="Zhang J."/>
            <person name="Zhao Z."/>
            <person name="Zhou C."/>
            <person name="Zhu D."/>
            <person name="Lee S."/>
            <person name="Bess C."/>
            <person name="Blankenburg K."/>
            <person name="Forbes L."/>
            <person name="Fu Q."/>
            <person name="Gubbala S."/>
            <person name="Hirani K."/>
            <person name="Jayaseelan J.C."/>
            <person name="Lara F."/>
            <person name="Munidasa M."/>
            <person name="Palculict T."/>
            <person name="Patil S."/>
            <person name="Pu L.-L."/>
            <person name="Saada N."/>
            <person name="Tang L."/>
            <person name="Weissenberger G."/>
            <person name="Zhu Y."/>
            <person name="Hemphill L."/>
            <person name="Shang Y."/>
            <person name="Youmans B."/>
            <person name="Ayvaz T."/>
            <person name="Ross M."/>
            <person name="Santibanez J."/>
            <person name="Aqrawi P."/>
            <person name="Gross S."/>
            <person name="Joshi V."/>
            <person name="Fowler G."/>
            <person name="Nazareth L."/>
            <person name="Reid J."/>
            <person name="Worley K."/>
            <person name="Petrosino J."/>
            <person name="Highlander S."/>
            <person name="Gibbs R."/>
        </authorList>
    </citation>
    <scope>NUCLEOTIDE SEQUENCE [LARGE SCALE GENOMIC DNA]</scope>
    <source>
        <strain evidence="2 3">2681</strain>
    </source>
</reference>
<feature type="non-terminal residue" evidence="2">
    <location>
        <position position="1"/>
    </location>
</feature>
<dbReference type="eggNOG" id="COG1087">
    <property type="taxonomic scope" value="Bacteria"/>
</dbReference>
<proteinExistence type="predicted"/>
<evidence type="ECO:0000313" key="3">
    <source>
        <dbReference type="Proteomes" id="UP000005316"/>
    </source>
</evidence>
<accession>F9DNN1</accession>
<dbReference type="GO" id="GO:0003978">
    <property type="term" value="F:UDP-glucose 4-epimerase activity"/>
    <property type="evidence" value="ECO:0007669"/>
    <property type="project" value="UniProtKB-EC"/>
</dbReference>
<protein>
    <submittedName>
        <fullName evidence="2">UDP-glucose 4-epimerase</fullName>
        <ecNumber evidence="2">5.1.3.2</ecNumber>
    </submittedName>
</protein>
<evidence type="ECO:0000259" key="1">
    <source>
        <dbReference type="Pfam" id="PF16363"/>
    </source>
</evidence>
<dbReference type="EMBL" id="AFPZ01000013">
    <property type="protein sequence ID" value="EGQ27593.1"/>
    <property type="molecule type" value="Genomic_DNA"/>
</dbReference>
<gene>
    <name evidence="2" type="primary">galE</name>
    <name evidence="2" type="ORF">HMPREF9372_0411</name>
</gene>
<dbReference type="Pfam" id="PF16363">
    <property type="entry name" value="GDP_Man_Dehyd"/>
    <property type="match status" value="1"/>
</dbReference>
<evidence type="ECO:0000313" key="2">
    <source>
        <dbReference type="EMBL" id="EGQ27593.1"/>
    </source>
</evidence>
<feature type="domain" description="NAD(P)-binding" evidence="1">
    <location>
        <begin position="9"/>
        <end position="111"/>
    </location>
</feature>
<keyword evidence="2" id="KW-0413">Isomerase</keyword>
<dbReference type="PANTHER" id="PTHR43000">
    <property type="entry name" value="DTDP-D-GLUCOSE 4,6-DEHYDRATASE-RELATED"/>
    <property type="match status" value="1"/>
</dbReference>
<dbReference type="EC" id="5.1.3.2" evidence="2"/>
<name>F9DNN1_9BACL</name>
<dbReference type="RefSeq" id="WP_009497095.1">
    <property type="nucleotide sequence ID" value="NZ_GL982997.1"/>
</dbReference>
<comment type="caution">
    <text evidence="2">The sequence shown here is derived from an EMBL/GenBank/DDBJ whole genome shotgun (WGS) entry which is preliminary data.</text>
</comment>
<dbReference type="InterPro" id="IPR036291">
    <property type="entry name" value="NAD(P)-bd_dom_sf"/>
</dbReference>
<dbReference type="InterPro" id="IPR016040">
    <property type="entry name" value="NAD(P)-bd_dom"/>
</dbReference>
<organism evidence="2 3">
    <name type="scientific">Sporosarcina newyorkensis 2681</name>
    <dbReference type="NCBI Taxonomy" id="1027292"/>
    <lineage>
        <taxon>Bacteria</taxon>
        <taxon>Bacillati</taxon>
        <taxon>Bacillota</taxon>
        <taxon>Bacilli</taxon>
        <taxon>Bacillales</taxon>
        <taxon>Caryophanaceae</taxon>
        <taxon>Sporosarcina</taxon>
    </lineage>
</organism>
<dbReference type="OrthoDB" id="9771073at2"/>
<dbReference type="Proteomes" id="UP000005316">
    <property type="component" value="Unassembled WGS sequence"/>
</dbReference>
<sequence length="137" mass="15776">TIHRLLTDKKVHIYGGNQTRDFIFVKDIATACCLALVTNTRGVFNISSGTETKIDELFYQVSKVSGRPDVVPVYKPVRIGEIQNSVLDNRKAIKEFDWHPRYSLAKGLQETIHYYSNTLNFEIRKSNLLDLKKELFI</sequence>
<dbReference type="AlphaFoldDB" id="F9DNN1"/>
<dbReference type="HOGENOM" id="CLU_1859559_0_0_9"/>